<sequence>MRLPDEPESQAQINIVPMIDVIFSILAFFIISSMFLSKSEGLPVNLPQASTATVQTETVKLTISIDAEGMLMLDEQAVTLGDLEQAVRDRMKAEPISVVVLKADKTVEHGQVVEVMDRVRRIEGAKLAIAAEKP</sequence>
<evidence type="ECO:0000256" key="1">
    <source>
        <dbReference type="ARBA" id="ARBA00004162"/>
    </source>
</evidence>
<feature type="transmembrane region" description="Helical" evidence="8">
    <location>
        <begin position="15"/>
        <end position="36"/>
    </location>
</feature>
<keyword evidence="7" id="KW-0653">Protein transport</keyword>
<dbReference type="InterPro" id="IPR003400">
    <property type="entry name" value="ExbD"/>
</dbReference>
<gene>
    <name evidence="9" type="ORF">J0895_19885</name>
</gene>
<dbReference type="PANTHER" id="PTHR30558">
    <property type="entry name" value="EXBD MEMBRANE COMPONENT OF PMF-DRIVEN MACROMOLECULE IMPORT SYSTEM"/>
    <property type="match status" value="1"/>
</dbReference>
<evidence type="ECO:0000256" key="5">
    <source>
        <dbReference type="ARBA" id="ARBA00022989"/>
    </source>
</evidence>
<comment type="similarity">
    <text evidence="2 7">Belongs to the ExbD/TolR family.</text>
</comment>
<organism evidence="9 10">
    <name type="scientific">Phormidium pseudopriestleyi FRX01</name>
    <dbReference type="NCBI Taxonomy" id="1759528"/>
    <lineage>
        <taxon>Bacteria</taxon>
        <taxon>Bacillati</taxon>
        <taxon>Cyanobacteriota</taxon>
        <taxon>Cyanophyceae</taxon>
        <taxon>Oscillatoriophycideae</taxon>
        <taxon>Oscillatoriales</taxon>
        <taxon>Oscillatoriaceae</taxon>
        <taxon>Phormidium</taxon>
    </lineage>
</organism>
<dbReference type="PANTHER" id="PTHR30558:SF3">
    <property type="entry name" value="BIOPOLYMER TRANSPORT PROTEIN EXBD-RELATED"/>
    <property type="match status" value="1"/>
</dbReference>
<comment type="caution">
    <text evidence="9">The sequence shown here is derived from an EMBL/GenBank/DDBJ whole genome shotgun (WGS) entry which is preliminary data.</text>
</comment>
<protein>
    <submittedName>
        <fullName evidence="9">Biopolymer transporter ExbD</fullName>
    </submittedName>
</protein>
<comment type="subcellular location">
    <subcellularLocation>
        <location evidence="1">Cell membrane</location>
        <topology evidence="1">Single-pass membrane protein</topology>
    </subcellularLocation>
    <subcellularLocation>
        <location evidence="7">Cell membrane</location>
        <topology evidence="7">Single-pass type II membrane protein</topology>
    </subcellularLocation>
</comment>
<dbReference type="Gene3D" id="3.30.420.270">
    <property type="match status" value="1"/>
</dbReference>
<dbReference type="RefSeq" id="WP_207089741.1">
    <property type="nucleotide sequence ID" value="NZ_JAFLQW010000523.1"/>
</dbReference>
<evidence type="ECO:0000256" key="7">
    <source>
        <dbReference type="RuleBase" id="RU003879"/>
    </source>
</evidence>
<evidence type="ECO:0000256" key="4">
    <source>
        <dbReference type="ARBA" id="ARBA00022692"/>
    </source>
</evidence>
<keyword evidence="10" id="KW-1185">Reference proteome</keyword>
<name>A0ABS3FW28_9CYAN</name>
<dbReference type="Proteomes" id="UP000664844">
    <property type="component" value="Unassembled WGS sequence"/>
</dbReference>
<keyword evidence="3" id="KW-1003">Cell membrane</keyword>
<evidence type="ECO:0000256" key="2">
    <source>
        <dbReference type="ARBA" id="ARBA00005811"/>
    </source>
</evidence>
<keyword evidence="6 8" id="KW-0472">Membrane</keyword>
<keyword evidence="7" id="KW-0813">Transport</keyword>
<evidence type="ECO:0000256" key="6">
    <source>
        <dbReference type="ARBA" id="ARBA00023136"/>
    </source>
</evidence>
<evidence type="ECO:0000256" key="8">
    <source>
        <dbReference type="SAM" id="Phobius"/>
    </source>
</evidence>
<accession>A0ABS3FW28</accession>
<evidence type="ECO:0000313" key="10">
    <source>
        <dbReference type="Proteomes" id="UP000664844"/>
    </source>
</evidence>
<evidence type="ECO:0000313" key="9">
    <source>
        <dbReference type="EMBL" id="MBO0351295.1"/>
    </source>
</evidence>
<dbReference type="EMBL" id="JAFLQW010000523">
    <property type="protein sequence ID" value="MBO0351295.1"/>
    <property type="molecule type" value="Genomic_DNA"/>
</dbReference>
<keyword evidence="5 8" id="KW-1133">Transmembrane helix</keyword>
<proteinExistence type="inferred from homology"/>
<evidence type="ECO:0000256" key="3">
    <source>
        <dbReference type="ARBA" id="ARBA00022475"/>
    </source>
</evidence>
<reference evidence="9 10" key="1">
    <citation type="submission" date="2021-03" db="EMBL/GenBank/DDBJ databases">
        <title>Metabolic Capacity of the Antarctic Cyanobacterium Phormidium pseudopriestleyi that Sustains Oxygenic Photosynthesis in the Presence of Hydrogen Sulfide.</title>
        <authorList>
            <person name="Lumian J.E."/>
            <person name="Jungblut A.D."/>
            <person name="Dillon M.L."/>
            <person name="Hawes I."/>
            <person name="Doran P.T."/>
            <person name="Mackey T.J."/>
            <person name="Dick G.J."/>
            <person name="Grettenberger C.L."/>
            <person name="Sumner D.Y."/>
        </authorList>
    </citation>
    <scope>NUCLEOTIDE SEQUENCE [LARGE SCALE GENOMIC DNA]</scope>
    <source>
        <strain evidence="9 10">FRX01</strain>
    </source>
</reference>
<keyword evidence="4 7" id="KW-0812">Transmembrane</keyword>
<dbReference type="Pfam" id="PF02472">
    <property type="entry name" value="ExbD"/>
    <property type="match status" value="1"/>
</dbReference>